<dbReference type="InterPro" id="IPR036415">
    <property type="entry name" value="Lamin_tail_dom_sf"/>
</dbReference>
<dbReference type="CDD" id="cd04486">
    <property type="entry name" value="YhcR_OBF_like"/>
    <property type="match status" value="1"/>
</dbReference>
<dbReference type="Pfam" id="PF03372">
    <property type="entry name" value="Exo_endo_phos"/>
    <property type="match status" value="1"/>
</dbReference>
<keyword evidence="2" id="KW-0472">Membrane</keyword>
<feature type="chain" id="PRO_5040221988" evidence="3">
    <location>
        <begin position="29"/>
        <end position="895"/>
    </location>
</feature>
<keyword evidence="2" id="KW-1133">Transmembrane helix</keyword>
<dbReference type="SUPFAM" id="SSF56219">
    <property type="entry name" value="DNase I-like"/>
    <property type="match status" value="1"/>
</dbReference>
<feature type="domain" description="LTD" evidence="4">
    <location>
        <begin position="21"/>
        <end position="159"/>
    </location>
</feature>
<sequence length="895" mass="92969">MTRRHSLTVLALATAGSVIISGTAPATAAPGGDNIVISQVYGGGGNKGAELTSDFIELYNPTDSPVSVDGWTLQYLSAKNTSANPRQIRELAGTVAPRSHLLVRGARGNGGTVEFTADIDAPELTLSGRAGTVVLAADATPFNADAADASAVDIVGYGGAAVAEGTPVQPLDNTLAAIRGDNGADTDDNASDFTTAAPSPRYSGGPAVGGAIPEPDPTPSPAPVGPLEVSIAEVQGTGDVSPLVDEEVRTTGIVTATWPDGGLGGFALQTGGTGRLHGTDAPSTGVFIYTGRGSEPSPDLIGSCVSVTGKVSEFHGQTQIAGRFTPVEAATTPDCAEPVTPITDTIPEDPALREAHEGMLFQPTGVHTVTENYNLNRYGSFGVVAGDTPLYQATDVVEPGAAAVAYERDNGRRLLTIDDGSSRDFLRNSEARGVPLPYLKTDGEIRSLRTGDHVTVTRPMVLGYSFGSWTLQPTTPVDGTTPAAELPVSWTSGRDAERGGPDEVGGDTSLASFNVLNFFTDLGRDEPGCTPVTDRTGTPVTGDRCTVRGAYTPKALADQRAKIVSAINTLDADILGLEEIEDSSRFGHDRDATLNHLVDALNAAGGNWAAVPSPAEVPGGTDAGDVIRTAFIYDPARVRPVGESRILTDDAFTGIAREPLAQEFSPVDGGTHVVAVVNHFKSKGSVARGDADTGDGQGNNARLRTAQSLALLSWLAGQEDWTDLPQFIIGDLNSYSREDAVRVIEDAGFTNIGRHFDAGTSYQYGGRLGSLDHVLANRRGVAVTTGADVWDINSDESTAFEYSRRNTNAVDFFAPDPFRASDHDPIKVGLTLGAPDPGDGGTPPETPDPGDHGPVGSSRGTSLWSILTGVLTAVGLGALIAWLAQHPAVQGFLRH</sequence>
<dbReference type="InterPro" id="IPR001322">
    <property type="entry name" value="Lamin_tail_dom"/>
</dbReference>
<comment type="caution">
    <text evidence="5">The sequence shown here is derived from an EMBL/GenBank/DDBJ whole genome shotgun (WGS) entry which is preliminary data.</text>
</comment>
<feature type="transmembrane region" description="Helical" evidence="2">
    <location>
        <begin position="863"/>
        <end position="884"/>
    </location>
</feature>
<accession>A0A9Q4C899</accession>
<name>A0A9Q4C899_9CORY</name>
<keyword evidence="5" id="KW-0540">Nuclease</keyword>
<gene>
    <name evidence="5" type="ORF">OS129_07720</name>
</gene>
<reference evidence="5" key="1">
    <citation type="submission" date="2022-11" db="EMBL/GenBank/DDBJ databases">
        <title>Corynebacterium sp. isolated from Penguins.</title>
        <authorList>
            <person name="Sedlar K."/>
            <person name="Svec P."/>
        </authorList>
    </citation>
    <scope>NUCLEOTIDE SEQUENCE</scope>
    <source>
        <strain evidence="5">P7374</strain>
    </source>
</reference>
<dbReference type="PANTHER" id="PTHR42834:SF1">
    <property type="entry name" value="ENDONUCLEASE_EXONUCLEASE_PHOSPHATASE FAMILY PROTEIN (AFU_ORTHOLOGUE AFUA_3G09210)"/>
    <property type="match status" value="1"/>
</dbReference>
<keyword evidence="3" id="KW-0732">Signal</keyword>
<dbReference type="EMBL" id="JAPMKU010000003">
    <property type="protein sequence ID" value="MCX7468761.1"/>
    <property type="molecule type" value="Genomic_DNA"/>
</dbReference>
<evidence type="ECO:0000256" key="1">
    <source>
        <dbReference type="SAM" id="MobiDB-lite"/>
    </source>
</evidence>
<dbReference type="AlphaFoldDB" id="A0A9Q4C899"/>
<dbReference type="PROSITE" id="PS51841">
    <property type="entry name" value="LTD"/>
    <property type="match status" value="1"/>
</dbReference>
<keyword evidence="2" id="KW-0812">Transmembrane</keyword>
<dbReference type="InterPro" id="IPR036691">
    <property type="entry name" value="Endo/exonu/phosph_ase_sf"/>
</dbReference>
<dbReference type="PANTHER" id="PTHR42834">
    <property type="entry name" value="ENDONUCLEASE/EXONUCLEASE/PHOSPHATASE FAMILY PROTEIN (AFU_ORTHOLOGUE AFUA_3G09210)"/>
    <property type="match status" value="1"/>
</dbReference>
<dbReference type="InterPro" id="IPR047971">
    <property type="entry name" value="ExeM-like"/>
</dbReference>
<keyword evidence="5" id="KW-0255">Endonuclease</keyword>
<feature type="signal peptide" evidence="3">
    <location>
        <begin position="1"/>
        <end position="28"/>
    </location>
</feature>
<feature type="region of interest" description="Disordered" evidence="1">
    <location>
        <begin position="824"/>
        <end position="858"/>
    </location>
</feature>
<dbReference type="Gene3D" id="3.60.10.10">
    <property type="entry name" value="Endonuclease/exonuclease/phosphatase"/>
    <property type="match status" value="1"/>
</dbReference>
<feature type="compositionally biased region" description="Pro residues" evidence="1">
    <location>
        <begin position="214"/>
        <end position="223"/>
    </location>
</feature>
<dbReference type="Pfam" id="PF00932">
    <property type="entry name" value="LTD"/>
    <property type="match status" value="1"/>
</dbReference>
<organism evidence="5 6">
    <name type="scientific">Corynebacterium pygosceleis</name>
    <dbReference type="NCBI Taxonomy" id="2800406"/>
    <lineage>
        <taxon>Bacteria</taxon>
        <taxon>Bacillati</taxon>
        <taxon>Actinomycetota</taxon>
        <taxon>Actinomycetes</taxon>
        <taxon>Mycobacteriales</taxon>
        <taxon>Corynebacteriaceae</taxon>
        <taxon>Corynebacterium</taxon>
    </lineage>
</organism>
<keyword evidence="5" id="KW-0378">Hydrolase</keyword>
<evidence type="ECO:0000256" key="3">
    <source>
        <dbReference type="SAM" id="SignalP"/>
    </source>
</evidence>
<evidence type="ECO:0000313" key="5">
    <source>
        <dbReference type="EMBL" id="MCX7468761.1"/>
    </source>
</evidence>
<dbReference type="RefSeq" id="WP_248168212.1">
    <property type="nucleotide sequence ID" value="NZ_JALNJA010000003.1"/>
</dbReference>
<proteinExistence type="predicted"/>
<dbReference type="GO" id="GO:0004519">
    <property type="term" value="F:endonuclease activity"/>
    <property type="evidence" value="ECO:0007669"/>
    <property type="project" value="UniProtKB-KW"/>
</dbReference>
<evidence type="ECO:0000256" key="2">
    <source>
        <dbReference type="SAM" id="Phobius"/>
    </source>
</evidence>
<evidence type="ECO:0000259" key="4">
    <source>
        <dbReference type="PROSITE" id="PS51841"/>
    </source>
</evidence>
<dbReference type="CDD" id="cd10283">
    <property type="entry name" value="MnuA_DNase1-like"/>
    <property type="match status" value="1"/>
</dbReference>
<feature type="region of interest" description="Disordered" evidence="1">
    <location>
        <begin position="182"/>
        <end position="223"/>
    </location>
</feature>
<evidence type="ECO:0000313" key="6">
    <source>
        <dbReference type="Proteomes" id="UP001071478"/>
    </source>
</evidence>
<dbReference type="InterPro" id="IPR005135">
    <property type="entry name" value="Endo/exonuclease/phosphatase"/>
</dbReference>
<dbReference type="SUPFAM" id="SSF74853">
    <property type="entry name" value="Lamin A/C globular tail domain"/>
    <property type="match status" value="1"/>
</dbReference>
<protein>
    <submittedName>
        <fullName evidence="5">ExeM/NucH family extracellular endonuclease</fullName>
    </submittedName>
</protein>
<dbReference type="Proteomes" id="UP001071478">
    <property type="component" value="Unassembled WGS sequence"/>
</dbReference>
<dbReference type="NCBIfam" id="NF033681">
    <property type="entry name" value="ExeM_NucH_DNase"/>
    <property type="match status" value="1"/>
</dbReference>